<dbReference type="Pfam" id="PF08929">
    <property type="entry name" value="PoNi_C"/>
    <property type="match status" value="1"/>
</dbReference>
<dbReference type="AlphaFoldDB" id="A0A5M8AMM9"/>
<dbReference type="InterPro" id="IPR028983">
    <property type="entry name" value="PA2201-like_C"/>
</dbReference>
<proteinExistence type="predicted"/>
<protein>
    <submittedName>
        <fullName evidence="2">DUF1911 domain-containing protein</fullName>
    </submittedName>
</protein>
<dbReference type="SUPFAM" id="SSF140731">
    <property type="entry name" value="PA2201 C-terminal domain-like"/>
    <property type="match status" value="1"/>
</dbReference>
<evidence type="ECO:0000259" key="1">
    <source>
        <dbReference type="Pfam" id="PF08929"/>
    </source>
</evidence>
<gene>
    <name evidence="2" type="ORF">F1599_10425</name>
</gene>
<evidence type="ECO:0000313" key="3">
    <source>
        <dbReference type="Proteomes" id="UP000324324"/>
    </source>
</evidence>
<keyword evidence="3" id="KW-1185">Reference proteome</keyword>
<feature type="domain" description="PoNi C-terminal" evidence="1">
    <location>
        <begin position="149"/>
        <end position="255"/>
    </location>
</feature>
<dbReference type="EMBL" id="VWRN01000030">
    <property type="protein sequence ID" value="KAA6125207.1"/>
    <property type="molecule type" value="Genomic_DNA"/>
</dbReference>
<sequence length="331" mass="37145">MDFQEKRRQRFLNEKNYQTACLELAEGIKLLESAPAGSGRSEAEGWLISYRVVAEDRLNLLTLRYTAGEPIETLRTELDDVVAAHERATRYLREYEGDPNAVGFDIGSFDGYCPCVGLIGLCFLLHRRDLLPRVAEMLDGPDKTNVGMDFLIEEFLAYTPLDRYECDILLATKPFASLADAMSTEDNDAALSELQRFLKRWYKDLAAAPWHDGHKSPTQAGYYGYWSFEAGAAVLLLGIEDDTSLHSFLYYPKDLVAWAKANIGLQDSGDTSTAAMRCEPGQPCPRAGYWLTPAKANSRRYFSAGEIMPDVSSDYGAAIWQWDVDQSDPRL</sequence>
<comment type="caution">
    <text evidence="2">The sequence shown here is derived from an EMBL/GenBank/DDBJ whole genome shotgun (WGS) entry which is preliminary data.</text>
</comment>
<dbReference type="InterPro" id="IPR015025">
    <property type="entry name" value="PoNi_C"/>
</dbReference>
<dbReference type="Proteomes" id="UP000324324">
    <property type="component" value="Unassembled WGS sequence"/>
</dbReference>
<dbReference type="Gene3D" id="1.10.3920.10">
    <property type="entry name" value="PA2201 C-terminal domain-like"/>
    <property type="match status" value="1"/>
</dbReference>
<dbReference type="RefSeq" id="WP_150083010.1">
    <property type="nucleotide sequence ID" value="NZ_VWRN01000030.1"/>
</dbReference>
<reference evidence="2 3" key="1">
    <citation type="submission" date="2019-09" db="EMBL/GenBank/DDBJ databases">
        <title>Isolation of a novel species in the genus Cupriavidus from patients with sepsis using whole genome sequencing.</title>
        <authorList>
            <person name="Kweon O.J."/>
            <person name="Lee M.-K."/>
        </authorList>
    </citation>
    <scope>NUCLEOTIDE SEQUENCE [LARGE SCALE GENOMIC DNA]</scope>
    <source>
        <strain evidence="2 3">MKL-01</strain>
    </source>
</reference>
<name>A0A5M8AMM9_9BURK</name>
<accession>A0A5M8AMM9</accession>
<organism evidence="2 3">
    <name type="scientific">Cupriavidus cauae</name>
    <dbReference type="NCBI Taxonomy" id="2608999"/>
    <lineage>
        <taxon>Bacteria</taxon>
        <taxon>Pseudomonadati</taxon>
        <taxon>Pseudomonadota</taxon>
        <taxon>Betaproteobacteria</taxon>
        <taxon>Burkholderiales</taxon>
        <taxon>Burkholderiaceae</taxon>
        <taxon>Cupriavidus</taxon>
    </lineage>
</organism>
<evidence type="ECO:0000313" key="2">
    <source>
        <dbReference type="EMBL" id="KAA6125207.1"/>
    </source>
</evidence>